<comment type="caution">
    <text evidence="4">The sequence shown here is derived from an EMBL/GenBank/DDBJ whole genome shotgun (WGS) entry which is preliminary data.</text>
</comment>
<feature type="region of interest" description="Disordered" evidence="2">
    <location>
        <begin position="2104"/>
        <end position="2125"/>
    </location>
</feature>
<feature type="compositionally biased region" description="Low complexity" evidence="2">
    <location>
        <begin position="2191"/>
        <end position="2201"/>
    </location>
</feature>
<gene>
    <name evidence="4" type="ORF">Tco_0838307</name>
</gene>
<feature type="compositionally biased region" description="Basic and acidic residues" evidence="2">
    <location>
        <begin position="2161"/>
        <end position="2179"/>
    </location>
</feature>
<dbReference type="InterPro" id="IPR036875">
    <property type="entry name" value="Znf_CCHC_sf"/>
</dbReference>
<feature type="domain" description="CCHC-type" evidence="3">
    <location>
        <begin position="274"/>
        <end position="288"/>
    </location>
</feature>
<accession>A0ABQ5AME7</accession>
<feature type="region of interest" description="Disordered" evidence="2">
    <location>
        <begin position="291"/>
        <end position="314"/>
    </location>
</feature>
<feature type="region of interest" description="Disordered" evidence="2">
    <location>
        <begin position="2049"/>
        <end position="2091"/>
    </location>
</feature>
<feature type="compositionally biased region" description="Basic and acidic residues" evidence="2">
    <location>
        <begin position="2071"/>
        <end position="2080"/>
    </location>
</feature>
<feature type="region of interest" description="Disordered" evidence="2">
    <location>
        <begin position="1314"/>
        <end position="1334"/>
    </location>
</feature>
<dbReference type="Pfam" id="PF22936">
    <property type="entry name" value="Pol_BBD"/>
    <property type="match status" value="1"/>
</dbReference>
<keyword evidence="1" id="KW-0862">Zinc</keyword>
<organism evidence="4 5">
    <name type="scientific">Tanacetum coccineum</name>
    <dbReference type="NCBI Taxonomy" id="301880"/>
    <lineage>
        <taxon>Eukaryota</taxon>
        <taxon>Viridiplantae</taxon>
        <taxon>Streptophyta</taxon>
        <taxon>Embryophyta</taxon>
        <taxon>Tracheophyta</taxon>
        <taxon>Spermatophyta</taxon>
        <taxon>Magnoliopsida</taxon>
        <taxon>eudicotyledons</taxon>
        <taxon>Gunneridae</taxon>
        <taxon>Pentapetalae</taxon>
        <taxon>asterids</taxon>
        <taxon>campanulids</taxon>
        <taxon>Asterales</taxon>
        <taxon>Asteraceae</taxon>
        <taxon>Asteroideae</taxon>
        <taxon>Anthemideae</taxon>
        <taxon>Anthemidinae</taxon>
        <taxon>Tanacetum</taxon>
    </lineage>
</organism>
<proteinExistence type="predicted"/>
<dbReference type="PROSITE" id="PS50158">
    <property type="entry name" value="ZF_CCHC"/>
    <property type="match status" value="1"/>
</dbReference>
<dbReference type="InterPro" id="IPR001878">
    <property type="entry name" value="Znf_CCHC"/>
</dbReference>
<name>A0ABQ5AME7_9ASTR</name>
<dbReference type="InterPro" id="IPR013103">
    <property type="entry name" value="RVT_2"/>
</dbReference>
<reference evidence="4" key="2">
    <citation type="submission" date="2022-01" db="EMBL/GenBank/DDBJ databases">
        <authorList>
            <person name="Yamashiro T."/>
            <person name="Shiraishi A."/>
            <person name="Satake H."/>
            <person name="Nakayama K."/>
        </authorList>
    </citation>
    <scope>NUCLEOTIDE SEQUENCE</scope>
</reference>
<sequence>MVIHAVSISHTIRRLDNSYNVGLTATAEEKTKKKNDVKARGLLLMALPNEHQLTFSQYPYVKSMFAAIETRFGGNTTTKKTQKTLMKQQYENFSVTSAESLDSIFNRLQKIVSRLAILVVWMNKPEIETMSIDDLYNNFKIVEQKIKKTVGTSSGGQNLAFMTAPSSSSTNDANTASSQVSAASPSVNTASPQVCTASVSDNTVYAFMVENPNGSNVLHQDLEQIHEDDLEAMDLKWQLSLLSVRAKKYYQKTGKKIFINGNDIAGYDKSKVECYNCHKLGHFARECRASRSKEDQFRNQDNTRKQGNKEDTSKAMLAIDGVGFDWSDMAEEQVQTNMALMAFSDSEEVPPPYPLIYNRPNKLDLSYSGLDEFKESKFKGYGPKNSKKESNVGCEKESDNSKENSDKSLVKEQESQVSDDEEQDESKTKPEKKTVIPIAAKIEKPVKKSVRPRIVNTARSYRTPVNTVRPRVINTARQNRTSVNAARANGFNVGKPQHDDKGFVDSGCSRHMTGNIAYLSNFKQFDRGYVAFGGGAYGGKISGKGTLKTANLDFKDFRKLMAKDEGFFVGYSLSSKAFRVYNTRTKRVEENLHIGFLENKPMIEGTGPKWLFDIDSLTQSMNYVPVTAGTVSNDSAGTSEENSQDCIVMPIWKDTSYFDSPTKNVDNGEPKTVDDAQKQVEDGLNNENAKQERFADDSSSKDVNAVGQQVNTASLDVNTGSLKLNVVGPSTSTVRSNEEDNTEEEPEVDLGNITNSYIVPNTANIRIHKDHPIGNVIGEVQFEPTSIAMLLSDSFLGGNNAPPPENSAIQTSTSLDTGNKVVLGALLLLLWFSGLSMDVKSAFLYGTIKEEVYVTQPPGFKDPDHPNKVYKVIKALYGLHQAPRAWYETLANYLLSNGLNVQIDQNFYQEGKRGYFVVQVGDAVDIDIFKFTPPKTSHLLAVKRIFRYLKGKPTLGLWYSMDSSFELVAYTDSDYAGATLDRKCTTRGCQFLGNRLISWQCKKQTVVATSTTEAEYVAAASCCRQVLWIQNQLLDYSVSTDTNGLIKVMPPKTAEEILARERERKARTTLLMALPEDHLAKFHKMTDAKEMWEAIKSRFGGNDESKFQSLLSQLEIRGAGVSTEDANQKFLRSLPFVWSQVSLIIRTKPGVDSLSFDDLYNNLKVFESDVKGSTALSFSTQNVPFISENTSSTNDVSTTYGVSNSSSHNSQYEHTSSYSLLANQSSCPQLYHEDMEQLYEFDLEEMDLKWQVTMISMRMKKFYKKKGRKLQFDAKEPAGFDKTKVECYSCHKTGYFVRECRSKGYQDSRRRDAWNIGNKDKDNGRRSGKQEDSKALVTLDGEDYDFHEKKMAKQAELNNRMSKGFGQRNIRPVWNNVQRLNHQNQFVPKAVLTRTGKIQVNTARTSGTNTVNTARHNFNRQAIPTNAARKVNTVKPIMNNARPKAGFNKTLSPFRKPFNRTTALRTNFSYQKVNTAKDYPQRALQNKGIVDSGCSRHMTGNKAYLAEYQDFNGGPIAFGGKLQHFNLFSVSQMCDKKNKVLFTDTECLVLSPEFKLPDENHPNVDLKQMDRSWFVNFKNLNKLVKGNLVRGLPSKIFQIDHSCVACQKGKQHKASFKSSKATNVDELERLKRQEQNANDAAEALGKEFAKDTEDLLLQVGAAKASSTNTVNTASTPVSTASPYGGLSFINLTNTDQDDSEIPALEEIYDNPTDGIFTNASYDDEGAVADFTNLETIVNVSPIPTSRINFIHPSTLILGDPNSAVQTRSKVTKSSGAHAFVSYIQKQRRNNHKDFQHCLFACFLSQNEPKKISEAFEDENLPYEKKAIGTKWVYKNKKDERGVVVRNKARLVAQGHRQEEGIDYDEVFAPVARIEAIRIFLAFASYMGFIVYQMDVKSAFLYGKIDEEVYVSQPQGFIDPKYPKKVYKVEPVCACSRFQVTPKTSHLNAVKRIFRYLKGKPKLGLWYPKVSSFDLEAYSDSDYARANLDRKSTTGVFLDKQLKNVPVPLDYFLINALTSKVFSFMVKKGKHFLGNATPLFDSMLVQPTEDEGDTLERQFEPQPLPSPPHLSADQHETHNDPSPRPSPTTHIPVFLSRGSIVSWRKSDKAKPTVHKDPTFDELDDDKIDYMETEDAQDVGRTKYVVHEEKESAEKEVSDEDTDKQKVSTDKEEVSTDRPDEGTVDQNEGRSATQTTPTTTTPTIFGDDKTIAQVLIIMSQNKEKLKEKEKKEYSLRMLMSLRDLGYFNKIIINFKALPKIDLKDKGKKKIEEEDKSNMNRGNMKMKRNLSSLLGIEEVVRKVLRGLEAGRRSEKVSLGEAQMAAFSM</sequence>
<feature type="compositionally biased region" description="Basic and acidic residues" evidence="2">
    <location>
        <begin position="386"/>
        <end position="414"/>
    </location>
</feature>
<dbReference type="Pfam" id="PF14223">
    <property type="entry name" value="Retrotran_gag_2"/>
    <property type="match status" value="1"/>
</dbReference>
<evidence type="ECO:0000256" key="1">
    <source>
        <dbReference type="PROSITE-ProRule" id="PRU00047"/>
    </source>
</evidence>
<evidence type="ECO:0000256" key="2">
    <source>
        <dbReference type="SAM" id="MobiDB-lite"/>
    </source>
</evidence>
<dbReference type="Proteomes" id="UP001151760">
    <property type="component" value="Unassembled WGS sequence"/>
</dbReference>
<keyword evidence="1" id="KW-0479">Metal-binding</keyword>
<dbReference type="Pfam" id="PF07727">
    <property type="entry name" value="RVT_2"/>
    <property type="match status" value="2"/>
</dbReference>
<dbReference type="InterPro" id="IPR057670">
    <property type="entry name" value="SH3_retrovirus"/>
</dbReference>
<evidence type="ECO:0000259" key="3">
    <source>
        <dbReference type="PROSITE" id="PS50158"/>
    </source>
</evidence>
<dbReference type="CDD" id="cd09272">
    <property type="entry name" value="RNase_HI_RT_Ty1"/>
    <property type="match status" value="1"/>
</dbReference>
<dbReference type="PANTHER" id="PTHR11439">
    <property type="entry name" value="GAG-POL-RELATED RETROTRANSPOSON"/>
    <property type="match status" value="1"/>
</dbReference>
<feature type="compositionally biased region" description="Basic and acidic residues" evidence="2">
    <location>
        <begin position="291"/>
        <end position="313"/>
    </location>
</feature>
<dbReference type="Gene3D" id="4.10.60.10">
    <property type="entry name" value="Zinc finger, CCHC-type"/>
    <property type="match status" value="1"/>
</dbReference>
<dbReference type="PANTHER" id="PTHR11439:SF495">
    <property type="entry name" value="REVERSE TRANSCRIPTASE, RNA-DEPENDENT DNA POLYMERASE-RELATED"/>
    <property type="match status" value="1"/>
</dbReference>
<evidence type="ECO:0000313" key="5">
    <source>
        <dbReference type="Proteomes" id="UP001151760"/>
    </source>
</evidence>
<feature type="region of interest" description="Disordered" evidence="2">
    <location>
        <begin position="376"/>
        <end position="434"/>
    </location>
</feature>
<keyword evidence="1" id="KW-0863">Zinc-finger</keyword>
<dbReference type="SUPFAM" id="SSF57756">
    <property type="entry name" value="Retrovirus zinc finger-like domains"/>
    <property type="match status" value="1"/>
</dbReference>
<dbReference type="Pfam" id="PF25597">
    <property type="entry name" value="SH3_retrovirus"/>
    <property type="match status" value="1"/>
</dbReference>
<dbReference type="InterPro" id="IPR054722">
    <property type="entry name" value="PolX-like_BBD"/>
</dbReference>
<protein>
    <submittedName>
        <fullName evidence="4">Ribonuclease H-like domain-containing protein</fullName>
    </submittedName>
</protein>
<feature type="compositionally biased region" description="Basic and acidic residues" evidence="2">
    <location>
        <begin position="2104"/>
        <end position="2117"/>
    </location>
</feature>
<dbReference type="SMART" id="SM00343">
    <property type="entry name" value="ZnF_C2HC"/>
    <property type="match status" value="2"/>
</dbReference>
<evidence type="ECO:0000313" key="4">
    <source>
        <dbReference type="EMBL" id="GJT03845.1"/>
    </source>
</evidence>
<dbReference type="EMBL" id="BQNB010012462">
    <property type="protein sequence ID" value="GJT03845.1"/>
    <property type="molecule type" value="Genomic_DNA"/>
</dbReference>
<feature type="region of interest" description="Disordered" evidence="2">
    <location>
        <begin position="161"/>
        <end position="187"/>
    </location>
</feature>
<feature type="compositionally biased region" description="Low complexity" evidence="2">
    <location>
        <begin position="166"/>
        <end position="187"/>
    </location>
</feature>
<reference evidence="4" key="1">
    <citation type="journal article" date="2022" name="Int. J. Mol. Sci.">
        <title>Draft Genome of Tanacetum Coccineum: Genomic Comparison of Closely Related Tanacetum-Family Plants.</title>
        <authorList>
            <person name="Yamashiro T."/>
            <person name="Shiraishi A."/>
            <person name="Nakayama K."/>
            <person name="Satake H."/>
        </authorList>
    </citation>
    <scope>NUCLEOTIDE SEQUENCE</scope>
</reference>
<feature type="compositionally biased region" description="Basic and acidic residues" evidence="2">
    <location>
        <begin position="425"/>
        <end position="434"/>
    </location>
</feature>
<feature type="region of interest" description="Disordered" evidence="2">
    <location>
        <begin position="2146"/>
        <end position="2203"/>
    </location>
</feature>
<keyword evidence="5" id="KW-1185">Reference proteome</keyword>